<feature type="region of interest" description="Disordered" evidence="1">
    <location>
        <begin position="1459"/>
        <end position="1535"/>
    </location>
</feature>
<gene>
    <name evidence="3" type="ORF">CYMTET_45728</name>
</gene>
<comment type="caution">
    <text evidence="3">The sequence shown here is derived from an EMBL/GenBank/DDBJ whole genome shotgun (WGS) entry which is preliminary data.</text>
</comment>
<dbReference type="InterPro" id="IPR031437">
    <property type="entry name" value="Ig_TMEM132_4th"/>
</dbReference>
<evidence type="ECO:0000256" key="1">
    <source>
        <dbReference type="SAM" id="MobiDB-lite"/>
    </source>
</evidence>
<proteinExistence type="predicted"/>
<dbReference type="Proteomes" id="UP001190700">
    <property type="component" value="Unassembled WGS sequence"/>
</dbReference>
<accession>A0AAE0EY13</accession>
<feature type="domain" description="Transmembrane protein family 132 fourth" evidence="2">
    <location>
        <begin position="371"/>
        <end position="468"/>
    </location>
</feature>
<reference evidence="3 4" key="1">
    <citation type="journal article" date="2015" name="Genome Biol. Evol.">
        <title>Comparative Genomics of a Bacterivorous Green Alga Reveals Evolutionary Causalities and Consequences of Phago-Mixotrophic Mode of Nutrition.</title>
        <authorList>
            <person name="Burns J.A."/>
            <person name="Paasch A."/>
            <person name="Narechania A."/>
            <person name="Kim E."/>
        </authorList>
    </citation>
    <scope>NUCLEOTIDE SEQUENCE [LARGE SCALE GENOMIC DNA]</scope>
    <source>
        <strain evidence="3 4">PLY_AMNH</strain>
    </source>
</reference>
<feature type="compositionally biased region" description="Low complexity" evidence="1">
    <location>
        <begin position="1459"/>
        <end position="1482"/>
    </location>
</feature>
<evidence type="ECO:0000313" key="3">
    <source>
        <dbReference type="EMBL" id="KAK3244673.1"/>
    </source>
</evidence>
<dbReference type="EMBL" id="LGRX02031574">
    <property type="protein sequence ID" value="KAK3244673.1"/>
    <property type="molecule type" value="Genomic_DNA"/>
</dbReference>
<protein>
    <recommendedName>
        <fullName evidence="2">Transmembrane protein family 132 fourth domain-containing protein</fullName>
    </recommendedName>
</protein>
<sequence>MAPTSTPIPVTPCVTPHIRLSSASPGFPLSPADQPSSIFPRFHRTFTSFNNKAPESPGRAELFLGGEACSGGTLPDDFNDASSSYFSAATEEAAAVGVVLRTAAIYYDRSTISLQYYVTDPVGRPQVKTSAMTVSMVVSSVGDSASFTASCSLPSGTTGAASCSYTGSAHLGWFSSSSSVVATVTVAVEYDNTEVARSSELAVSLQTRVTHDALSSAGMALSMPQSPRFAGDSFTSQVIGHTDGEALSTFGFTVRYAVDVLHYDGITGDAKYLAPTVNDYIAGQVVVLTSGLADGVSNEDVTGTAVTLATLAFFVQSNIAGSASYAQALNCTVKEMVSTSSVQLEGSVNAPAQINDAQGIIDVEDAAVAGIYAYMASAEVFNTAYLTGVSVTSGVTVYRVSTSPETADATMSQDEVECEVFAPDGVASISEWCTVFVEQTHTRGAEAVSISVVDGSHSTMVTVRVWFPVEVEMSLSDSELDVINRAFQEGQCGQPRYQRAAYYVAATFGGEGLSNTSAVDVTCAVQVAAVNATVAAVGNGTVQGLAAGRTQLAVVGGGSGLSSGVEIAVVDTVVEVSGLSAVLVTSALWDDAVGSVNLDPAEQVALGGVLVQKLSKEGDAGPVFVHAQFTDGTVDEVKRADGLHVAVSAEWASSLEVREKATGDADFEGRVPTGGESGWSQSMLLPTWQDTCTGANISAGAGEVNVTLANPVSVAVSVQFSKLSRSADPAAAYPISVPTSAALTVTMSYDDGSTKDMTEDERTVYEVTSGIHLVRMAGTSLVAVDDTEGFGTAAVTVTFPTYGAASNTTASVTVELVGLKNLTLFTSPYPTYSGSESVNKTHFGQVQCTGTPQRGTAKLTATLTDGSSYAVTSSSTFLSSNTSVVAVSGTVLVPPSGTTGTSEVWGEYEGIRSSFVQVDVSDEEVLITYVELATDWATSHTFSTYQNGTATLSASVAFEDGTEFPDAVSGTQSSWLAVADLLAFSSSDTSKIGISPEGVATLLANHHQAVTLTVTARCASRTIPEDALPSGTDAVYANLRPEVNDVDLGNTYGTQFVAAAAEEVLEVPVWLETGSATLNVFDIVLGFNAEHLTAIACSVGSAWAAYGFTCTLNDPPEEVLLTGVEISTDVQGLVQLATVSFSVHAGFDTTPIAATVQGLQTSTTQHDTEYGAVAGQGIFALAVTAARRLTTVDGTQELLLHHMQLWRQARSTRRSALQNGEVLGDVNADGVFNTFDTQDLKKWATGYPGYTMGEVDGLSNFQRRQLDPTLDFLSAPNSTSNCPTGWTAGTPCPSPLDAQYLQYVYANFLRFVKLETQADVAAMVTVPETADGSLLTMVAIYDKLGGAVHSNSTHVRFELGTLLNQDMRLEVGSDSTVTEDGTLLVTGAGPDNMTGSYTMSARGAASGGFVSEAEVGVVIILQTFDSLHATSGERMFAFCGSSVVGSAFSSFTNFNFPEASSAPPTSSPTSVPTLSPVHQPTMLPTPLPTSFPSTSNAAPPTGVHPTALPTMSPLTSSATPTPLFSSTSNAASPPA</sequence>
<dbReference type="Pfam" id="PF16070">
    <property type="entry name" value="Ig_TMEM132_4th"/>
    <property type="match status" value="1"/>
</dbReference>
<name>A0AAE0EY13_9CHLO</name>
<feature type="compositionally biased region" description="Polar residues" evidence="1">
    <location>
        <begin position="1512"/>
        <end position="1535"/>
    </location>
</feature>
<organism evidence="3 4">
    <name type="scientific">Cymbomonas tetramitiformis</name>
    <dbReference type="NCBI Taxonomy" id="36881"/>
    <lineage>
        <taxon>Eukaryota</taxon>
        <taxon>Viridiplantae</taxon>
        <taxon>Chlorophyta</taxon>
        <taxon>Pyramimonadophyceae</taxon>
        <taxon>Pyramimonadales</taxon>
        <taxon>Pyramimonadaceae</taxon>
        <taxon>Cymbomonas</taxon>
    </lineage>
</organism>
<keyword evidence="4" id="KW-1185">Reference proteome</keyword>
<evidence type="ECO:0000259" key="2">
    <source>
        <dbReference type="Pfam" id="PF16070"/>
    </source>
</evidence>
<evidence type="ECO:0000313" key="4">
    <source>
        <dbReference type="Proteomes" id="UP001190700"/>
    </source>
</evidence>